<evidence type="ECO:0000313" key="3">
    <source>
        <dbReference type="Proteomes" id="UP001223646"/>
    </source>
</evidence>
<evidence type="ECO:0000313" key="2">
    <source>
        <dbReference type="EMBL" id="MEO3716064.1"/>
    </source>
</evidence>
<organism evidence="2 3">
    <name type="scientific">Corynebacterium amycolatum</name>
    <dbReference type="NCBI Taxonomy" id="43765"/>
    <lineage>
        <taxon>Bacteria</taxon>
        <taxon>Bacillati</taxon>
        <taxon>Actinomycetota</taxon>
        <taxon>Actinomycetes</taxon>
        <taxon>Mycobacteriales</taxon>
        <taxon>Corynebacteriaceae</taxon>
        <taxon>Corynebacterium</taxon>
    </lineage>
</organism>
<evidence type="ECO:0008006" key="4">
    <source>
        <dbReference type="Google" id="ProtNLM"/>
    </source>
</evidence>
<dbReference type="EMBL" id="JASOOY020000002">
    <property type="protein sequence ID" value="MEO3716064.1"/>
    <property type="molecule type" value="Genomic_DNA"/>
</dbReference>
<dbReference type="Proteomes" id="UP001223646">
    <property type="component" value="Unassembled WGS sequence"/>
</dbReference>
<feature type="chain" id="PRO_5044004455" description="Secreted protein" evidence="1">
    <location>
        <begin position="23"/>
        <end position="103"/>
    </location>
</feature>
<reference evidence="2" key="2">
    <citation type="submission" date="2024-05" db="EMBL/GenBank/DDBJ databases">
        <authorList>
            <person name="Wolfe A."/>
        </authorList>
    </citation>
    <scope>NUCLEOTIDE SEQUENCE</scope>
    <source>
        <strain evidence="2">UMB1064</strain>
    </source>
</reference>
<accession>A0AAW9ST45</accession>
<gene>
    <name evidence="2" type="ORF">QP460_000445</name>
</gene>
<name>A0AAW9ST45_CORAY</name>
<comment type="caution">
    <text evidence="2">The sequence shown here is derived from an EMBL/GenBank/DDBJ whole genome shotgun (WGS) entry which is preliminary data.</text>
</comment>
<feature type="signal peptide" evidence="1">
    <location>
        <begin position="1"/>
        <end position="22"/>
    </location>
</feature>
<keyword evidence="1" id="KW-0732">Signal</keyword>
<sequence>MKFSRSLAAITIGAATVFGAVAASPAIAQAISCPFAPVHKYEAHRFSGSSTSADAFKVWFNGGVYIEPIVETLDLVDLQVNETQVAYAGDIIYKDENGSFWVK</sequence>
<protein>
    <recommendedName>
        <fullName evidence="4">Secreted protein</fullName>
    </recommendedName>
</protein>
<dbReference type="AlphaFoldDB" id="A0AAW9ST45"/>
<evidence type="ECO:0000256" key="1">
    <source>
        <dbReference type="SAM" id="SignalP"/>
    </source>
</evidence>
<proteinExistence type="predicted"/>
<reference evidence="2" key="1">
    <citation type="submission" date="2023-05" db="EMBL/GenBank/DDBJ databases">
        <authorList>
            <person name="Du J."/>
        </authorList>
    </citation>
    <scope>NUCLEOTIDE SEQUENCE</scope>
    <source>
        <strain evidence="2">UMB1064</strain>
    </source>
</reference>
<dbReference type="RefSeq" id="WP_284827118.1">
    <property type="nucleotide sequence ID" value="NZ_JASOOY020000002.1"/>
</dbReference>